<dbReference type="Proteomes" id="UP000616346">
    <property type="component" value="Unassembled WGS sequence"/>
</dbReference>
<dbReference type="PANTHER" id="PTHR34989">
    <property type="entry name" value="PROTEIN HDED"/>
    <property type="match status" value="1"/>
</dbReference>
<dbReference type="PANTHER" id="PTHR34989:SF1">
    <property type="entry name" value="PROTEIN HDED"/>
    <property type="match status" value="1"/>
</dbReference>
<feature type="transmembrane region" description="Helical" evidence="1">
    <location>
        <begin position="66"/>
        <end position="83"/>
    </location>
</feature>
<name>A0ABR8VCK9_9BACT</name>
<keyword evidence="1" id="KW-0812">Transmembrane</keyword>
<evidence type="ECO:0000313" key="2">
    <source>
        <dbReference type="EMBL" id="MBD8002494.1"/>
    </source>
</evidence>
<feature type="transmembrane region" description="Helical" evidence="1">
    <location>
        <begin position="7"/>
        <end position="25"/>
    </location>
</feature>
<feature type="transmembrane region" description="Helical" evidence="1">
    <location>
        <begin position="146"/>
        <end position="166"/>
    </location>
</feature>
<keyword evidence="1" id="KW-1133">Transmembrane helix</keyword>
<evidence type="ECO:0000313" key="3">
    <source>
        <dbReference type="Proteomes" id="UP000616346"/>
    </source>
</evidence>
<protein>
    <submittedName>
        <fullName evidence="2">DUF308 domain-containing protein</fullName>
    </submittedName>
</protein>
<dbReference type="InterPro" id="IPR052712">
    <property type="entry name" value="Acid_resist_chaperone_HdeD"/>
</dbReference>
<accession>A0ABR8VCK9</accession>
<keyword evidence="1" id="KW-0472">Membrane</keyword>
<feature type="transmembrane region" description="Helical" evidence="1">
    <location>
        <begin position="89"/>
        <end position="109"/>
    </location>
</feature>
<proteinExistence type="predicted"/>
<feature type="transmembrane region" description="Helical" evidence="1">
    <location>
        <begin position="31"/>
        <end position="54"/>
    </location>
</feature>
<dbReference type="RefSeq" id="WP_191710383.1">
    <property type="nucleotide sequence ID" value="NZ_JACSPQ010000010.1"/>
</dbReference>
<gene>
    <name evidence="2" type="ORF">H9626_09760</name>
</gene>
<dbReference type="Pfam" id="PF03729">
    <property type="entry name" value="DUF308"/>
    <property type="match status" value="3"/>
</dbReference>
<comment type="caution">
    <text evidence="2">The sequence shown here is derived from an EMBL/GenBank/DDBJ whole genome shotgun (WGS) entry which is preliminary data.</text>
</comment>
<dbReference type="InterPro" id="IPR005325">
    <property type="entry name" value="DUF308_memb"/>
</dbReference>
<evidence type="ECO:0000256" key="1">
    <source>
        <dbReference type="SAM" id="Phobius"/>
    </source>
</evidence>
<keyword evidence="3" id="KW-1185">Reference proteome</keyword>
<feature type="transmembrane region" description="Helical" evidence="1">
    <location>
        <begin position="116"/>
        <end position="140"/>
    </location>
</feature>
<organism evidence="2 3">
    <name type="scientific">Phocaeicola faecium</name>
    <dbReference type="NCBI Taxonomy" id="2762213"/>
    <lineage>
        <taxon>Bacteria</taxon>
        <taxon>Pseudomonadati</taxon>
        <taxon>Bacteroidota</taxon>
        <taxon>Bacteroidia</taxon>
        <taxon>Bacteroidales</taxon>
        <taxon>Bacteroidaceae</taxon>
        <taxon>Phocaeicola</taxon>
    </lineage>
</organism>
<sequence length="191" mass="20838">MKPFNYAVISSLCALIIGVLLIVWPDVAVNYLVITVGVLFLLPGLLGLFSYFASAGKRREAGIRQAFPVIALGSSLFGLWLMIMPEFFIGILMYVLGVLLVLGGISQLVNFASARAYIPVPAGVYVLPSAILVTGIVVLFNPFQAATVPFIVLGAASVVYALTDLFRLLRFRRKRNGQIEDITPIEEMKEE</sequence>
<reference evidence="2 3" key="1">
    <citation type="submission" date="2020-08" db="EMBL/GenBank/DDBJ databases">
        <title>A Genomic Blueprint of the Chicken Gut Microbiome.</title>
        <authorList>
            <person name="Gilroy R."/>
            <person name="Ravi A."/>
            <person name="Getino M."/>
            <person name="Pursley I."/>
            <person name="Horton D.L."/>
            <person name="Alikhan N.-F."/>
            <person name="Baker D."/>
            <person name="Gharbi K."/>
            <person name="Hall N."/>
            <person name="Watson M."/>
            <person name="Adriaenssens E.M."/>
            <person name="Foster-Nyarko E."/>
            <person name="Jarju S."/>
            <person name="Secka A."/>
            <person name="Antonio M."/>
            <person name="Oren A."/>
            <person name="Chaudhuri R."/>
            <person name="La Ragione R.M."/>
            <person name="Hildebrand F."/>
            <person name="Pallen M.J."/>
        </authorList>
    </citation>
    <scope>NUCLEOTIDE SEQUENCE [LARGE SCALE GENOMIC DNA]</scope>
    <source>
        <strain evidence="2 3">Sa1YUN3</strain>
    </source>
</reference>
<dbReference type="EMBL" id="JACSPQ010000010">
    <property type="protein sequence ID" value="MBD8002494.1"/>
    <property type="molecule type" value="Genomic_DNA"/>
</dbReference>